<dbReference type="GO" id="GO:0005634">
    <property type="term" value="C:nucleus"/>
    <property type="evidence" value="ECO:0007669"/>
    <property type="project" value="UniProtKB-SubCell"/>
</dbReference>
<dbReference type="EMBL" id="BEXD01004350">
    <property type="protein sequence ID" value="GBC10070.1"/>
    <property type="molecule type" value="Genomic_DNA"/>
</dbReference>
<reference evidence="7 8" key="1">
    <citation type="submission" date="2017-11" db="EMBL/GenBank/DDBJ databases">
        <title>The genome of Rhizophagus clarus HR1 reveals common genetic basis of auxotrophy among arbuscular mycorrhizal fungi.</title>
        <authorList>
            <person name="Kobayashi Y."/>
        </authorList>
    </citation>
    <scope>NUCLEOTIDE SEQUENCE [LARGE SCALE GENOMIC DNA]</scope>
    <source>
        <strain evidence="7 8">HR1</strain>
    </source>
</reference>
<proteinExistence type="predicted"/>
<protein>
    <recommendedName>
        <fullName evidence="9">DUF659 domain-containing protein</fullName>
    </recommendedName>
</protein>
<keyword evidence="2" id="KW-0479">Metal-binding</keyword>
<evidence type="ECO:0000256" key="1">
    <source>
        <dbReference type="ARBA" id="ARBA00004123"/>
    </source>
</evidence>
<dbReference type="PANTHER" id="PTHR46481">
    <property type="entry name" value="ZINC FINGER BED DOMAIN-CONTAINING PROTEIN 4"/>
    <property type="match status" value="1"/>
</dbReference>
<organism evidence="7 8">
    <name type="scientific">Rhizophagus clarus</name>
    <dbReference type="NCBI Taxonomy" id="94130"/>
    <lineage>
        <taxon>Eukaryota</taxon>
        <taxon>Fungi</taxon>
        <taxon>Fungi incertae sedis</taxon>
        <taxon>Mucoromycota</taxon>
        <taxon>Glomeromycotina</taxon>
        <taxon>Glomeromycetes</taxon>
        <taxon>Glomerales</taxon>
        <taxon>Glomeraceae</taxon>
        <taxon>Rhizophagus</taxon>
    </lineage>
</organism>
<dbReference type="InterPro" id="IPR052035">
    <property type="entry name" value="ZnF_BED_domain_contain"/>
</dbReference>
<dbReference type="SUPFAM" id="SSF140996">
    <property type="entry name" value="Hermes dimerisation domain"/>
    <property type="match status" value="1"/>
</dbReference>
<accession>A0A2Z6SHC3</accession>
<dbReference type="AlphaFoldDB" id="A0A2Z6SHC3"/>
<sequence length="278" mass="32036">MEVLLLFLCLWNVISIETGLWTLDFGRELTSLDSWISNETPSPWPGTDLNSLDNLDFEQDTFLDLDCERIWISAWVMKGKGTLSWIWISAWIMKGTIFLDLNFGLGYVDNSIENDQNNQNITQKKEVVHKNEVGCGSDHLSGKHQIIKETIKQNYVPLESYGLEIPPHKESRQIELCNLLVSWIISDTQPLNITQSKFFQKFIKELDLAFDIPNVKLIKQTIHSTYNHTLPLIQKFVEKNAISVSLTTDMWTGRNRQGFLGVTCSFLDKNFKIHEVIL</sequence>
<dbReference type="PANTHER" id="PTHR46481:SF10">
    <property type="entry name" value="ZINC FINGER BED DOMAIN-CONTAINING PROTEIN 39"/>
    <property type="match status" value="1"/>
</dbReference>
<keyword evidence="5" id="KW-0539">Nucleus</keyword>
<dbReference type="Proteomes" id="UP000247702">
    <property type="component" value="Unassembled WGS sequence"/>
</dbReference>
<keyword evidence="8" id="KW-1185">Reference proteome</keyword>
<comment type="caution">
    <text evidence="7">The sequence shown here is derived from an EMBL/GenBank/DDBJ whole genome shotgun (WGS) entry which is preliminary data.</text>
</comment>
<feature type="signal peptide" evidence="6">
    <location>
        <begin position="1"/>
        <end position="15"/>
    </location>
</feature>
<keyword evidence="4" id="KW-0862">Zinc</keyword>
<comment type="subcellular location">
    <subcellularLocation>
        <location evidence="1">Nucleus</location>
    </subcellularLocation>
</comment>
<evidence type="ECO:0000256" key="6">
    <source>
        <dbReference type="SAM" id="SignalP"/>
    </source>
</evidence>
<feature type="chain" id="PRO_5016236482" description="DUF659 domain-containing protein" evidence="6">
    <location>
        <begin position="16"/>
        <end position="278"/>
    </location>
</feature>
<evidence type="ECO:0000256" key="4">
    <source>
        <dbReference type="ARBA" id="ARBA00022833"/>
    </source>
</evidence>
<evidence type="ECO:0000313" key="7">
    <source>
        <dbReference type="EMBL" id="GBC10070.1"/>
    </source>
</evidence>
<name>A0A2Z6SHC3_9GLOM</name>
<evidence type="ECO:0000256" key="3">
    <source>
        <dbReference type="ARBA" id="ARBA00022771"/>
    </source>
</evidence>
<keyword evidence="3" id="KW-0863">Zinc-finger</keyword>
<keyword evidence="6" id="KW-0732">Signal</keyword>
<evidence type="ECO:0000256" key="5">
    <source>
        <dbReference type="ARBA" id="ARBA00023242"/>
    </source>
</evidence>
<dbReference type="GO" id="GO:0008270">
    <property type="term" value="F:zinc ion binding"/>
    <property type="evidence" value="ECO:0007669"/>
    <property type="project" value="UniProtKB-KW"/>
</dbReference>
<evidence type="ECO:0000313" key="8">
    <source>
        <dbReference type="Proteomes" id="UP000247702"/>
    </source>
</evidence>
<evidence type="ECO:0008006" key="9">
    <source>
        <dbReference type="Google" id="ProtNLM"/>
    </source>
</evidence>
<evidence type="ECO:0000256" key="2">
    <source>
        <dbReference type="ARBA" id="ARBA00022723"/>
    </source>
</evidence>
<gene>
    <name evidence="7" type="ORF">RclHR1_09310005</name>
</gene>